<dbReference type="EMBL" id="UINC01055313">
    <property type="protein sequence ID" value="SVB74042.1"/>
    <property type="molecule type" value="Genomic_DNA"/>
</dbReference>
<protein>
    <recommendedName>
        <fullName evidence="1">Secretion system C-terminal sorting domain-containing protein</fullName>
    </recommendedName>
</protein>
<dbReference type="AlphaFoldDB" id="A0A382GGR4"/>
<feature type="domain" description="Secretion system C-terminal sorting" evidence="1">
    <location>
        <begin position="165"/>
        <end position="240"/>
    </location>
</feature>
<dbReference type="Pfam" id="PF18962">
    <property type="entry name" value="Por_Secre_tail"/>
    <property type="match status" value="1"/>
</dbReference>
<sequence length="243" mass="26435">MKKIQLLSILVLSGAVLFGGKATAHKAKVNFKESGLARTESVGSVADLMIDSDKAIHGLQFDIKYNPAEIKSIIPAQISGFEVKYNELSDDLIRGLVFSMQGQALPKNLEFEFLNVEGFNGTSTIEFKEIILADSQGNGIEAEVQTYDVSFSNVIPVKTELSGSYPNPFNPTTSINYSVANESHVEIMIYDAAGRLVEELVNGHQDGGSYSITWNATNQASGMYFAKMIAGDVVQTQKLVLLK</sequence>
<reference evidence="2" key="1">
    <citation type="submission" date="2018-05" db="EMBL/GenBank/DDBJ databases">
        <authorList>
            <person name="Lanie J.A."/>
            <person name="Ng W.-L."/>
            <person name="Kazmierczak K.M."/>
            <person name="Andrzejewski T.M."/>
            <person name="Davidsen T.M."/>
            <person name="Wayne K.J."/>
            <person name="Tettelin H."/>
            <person name="Glass J.I."/>
            <person name="Rusch D."/>
            <person name="Podicherti R."/>
            <person name="Tsui H.-C.T."/>
            <person name="Winkler M.E."/>
        </authorList>
    </citation>
    <scope>NUCLEOTIDE SEQUENCE</scope>
</reference>
<accession>A0A382GGR4</accession>
<dbReference type="NCBIfam" id="TIGR04183">
    <property type="entry name" value="Por_Secre_tail"/>
    <property type="match status" value="1"/>
</dbReference>
<gene>
    <name evidence="2" type="ORF">METZ01_LOCUS226896</name>
</gene>
<dbReference type="InterPro" id="IPR026444">
    <property type="entry name" value="Secre_tail"/>
</dbReference>
<name>A0A382GGR4_9ZZZZ</name>
<proteinExistence type="predicted"/>
<evidence type="ECO:0000313" key="2">
    <source>
        <dbReference type="EMBL" id="SVB74042.1"/>
    </source>
</evidence>
<dbReference type="Gene3D" id="2.60.40.680">
    <property type="match status" value="1"/>
</dbReference>
<evidence type="ECO:0000259" key="1">
    <source>
        <dbReference type="Pfam" id="PF18962"/>
    </source>
</evidence>
<dbReference type="Gene3D" id="2.60.40.4070">
    <property type="match status" value="1"/>
</dbReference>
<organism evidence="2">
    <name type="scientific">marine metagenome</name>
    <dbReference type="NCBI Taxonomy" id="408172"/>
    <lineage>
        <taxon>unclassified sequences</taxon>
        <taxon>metagenomes</taxon>
        <taxon>ecological metagenomes</taxon>
    </lineage>
</organism>